<evidence type="ECO:0000256" key="5">
    <source>
        <dbReference type="ARBA" id="ARBA00012142"/>
    </source>
</evidence>
<evidence type="ECO:0000313" key="19">
    <source>
        <dbReference type="Proteomes" id="UP000176260"/>
    </source>
</evidence>
<dbReference type="Pfam" id="PF02887">
    <property type="entry name" value="PK_C"/>
    <property type="match status" value="1"/>
</dbReference>
<keyword evidence="9 15" id="KW-0418">Kinase</keyword>
<dbReference type="FunFam" id="3.20.20.60:FF:000025">
    <property type="entry name" value="Pyruvate kinase"/>
    <property type="match status" value="1"/>
</dbReference>
<gene>
    <name evidence="18" type="ORF">A2Y67_02680</name>
</gene>
<dbReference type="NCBIfam" id="TIGR01064">
    <property type="entry name" value="pyruv_kin"/>
    <property type="match status" value="1"/>
</dbReference>
<dbReference type="NCBIfam" id="NF004978">
    <property type="entry name" value="PRK06354.1"/>
    <property type="match status" value="1"/>
</dbReference>
<evidence type="ECO:0000256" key="8">
    <source>
        <dbReference type="ARBA" id="ARBA00022741"/>
    </source>
</evidence>
<dbReference type="FunFam" id="2.40.33.10:FF:000001">
    <property type="entry name" value="Pyruvate kinase"/>
    <property type="match status" value="1"/>
</dbReference>
<evidence type="ECO:0000256" key="6">
    <source>
        <dbReference type="ARBA" id="ARBA00022679"/>
    </source>
</evidence>
<evidence type="ECO:0000256" key="4">
    <source>
        <dbReference type="ARBA" id="ARBA00008663"/>
    </source>
</evidence>
<name>A0A1G1XN71_9BACT</name>
<evidence type="ECO:0000256" key="13">
    <source>
        <dbReference type="ARBA" id="ARBA00023317"/>
    </source>
</evidence>
<evidence type="ECO:0000256" key="1">
    <source>
        <dbReference type="ARBA" id="ARBA00001946"/>
    </source>
</evidence>
<dbReference type="SUPFAM" id="SSF51621">
    <property type="entry name" value="Phosphoenolpyruvate/pyruvate domain"/>
    <property type="match status" value="1"/>
</dbReference>
<comment type="pathway">
    <text evidence="3 15">Carbohydrate degradation; glycolysis; pyruvate from D-glyceraldehyde 3-phosphate: step 5/5.</text>
</comment>
<dbReference type="InterPro" id="IPR001697">
    <property type="entry name" value="Pyr_Knase"/>
</dbReference>
<keyword evidence="11 15" id="KW-0460">Magnesium</keyword>
<dbReference type="GO" id="GO:0030955">
    <property type="term" value="F:potassium ion binding"/>
    <property type="evidence" value="ECO:0007669"/>
    <property type="project" value="UniProtKB-UniRule"/>
</dbReference>
<dbReference type="InterPro" id="IPR015813">
    <property type="entry name" value="Pyrv/PenolPyrv_kinase-like_dom"/>
</dbReference>
<evidence type="ECO:0000256" key="11">
    <source>
        <dbReference type="ARBA" id="ARBA00022842"/>
    </source>
</evidence>
<dbReference type="Gene3D" id="2.40.33.10">
    <property type="entry name" value="PK beta-barrel domain-like"/>
    <property type="match status" value="1"/>
</dbReference>
<dbReference type="InterPro" id="IPR015806">
    <property type="entry name" value="Pyrv_Knase_insert_dom_sf"/>
</dbReference>
<dbReference type="GO" id="GO:0004743">
    <property type="term" value="F:pyruvate kinase activity"/>
    <property type="evidence" value="ECO:0007669"/>
    <property type="project" value="UniProtKB-UniRule"/>
</dbReference>
<evidence type="ECO:0000256" key="14">
    <source>
        <dbReference type="NCBIfam" id="TIGR01064"/>
    </source>
</evidence>
<comment type="caution">
    <text evidence="18">The sequence shown here is derived from an EMBL/GenBank/DDBJ whole genome shotgun (WGS) entry which is preliminary data.</text>
</comment>
<feature type="domain" description="Pyruvate kinase C-terminal" evidence="17">
    <location>
        <begin position="369"/>
        <end position="481"/>
    </location>
</feature>
<dbReference type="EMBL" id="MHIA01000029">
    <property type="protein sequence ID" value="OGY41411.1"/>
    <property type="molecule type" value="Genomic_DNA"/>
</dbReference>
<keyword evidence="13 18" id="KW-0670">Pyruvate</keyword>
<dbReference type="SUPFAM" id="SSF50800">
    <property type="entry name" value="PK beta-barrel domain-like"/>
    <property type="match status" value="1"/>
</dbReference>
<evidence type="ECO:0000256" key="7">
    <source>
        <dbReference type="ARBA" id="ARBA00022723"/>
    </source>
</evidence>
<comment type="catalytic activity">
    <reaction evidence="15">
        <text>pyruvate + ATP = phosphoenolpyruvate + ADP + H(+)</text>
        <dbReference type="Rhea" id="RHEA:18157"/>
        <dbReference type="ChEBI" id="CHEBI:15361"/>
        <dbReference type="ChEBI" id="CHEBI:15378"/>
        <dbReference type="ChEBI" id="CHEBI:30616"/>
        <dbReference type="ChEBI" id="CHEBI:58702"/>
        <dbReference type="ChEBI" id="CHEBI:456216"/>
        <dbReference type="EC" id="2.7.1.40"/>
    </reaction>
</comment>
<dbReference type="InterPro" id="IPR011037">
    <property type="entry name" value="Pyrv_Knase-like_insert_dom_sf"/>
</dbReference>
<dbReference type="EC" id="2.7.1.40" evidence="5 14"/>
<comment type="cofactor">
    <cofactor evidence="1">
        <name>Mg(2+)</name>
        <dbReference type="ChEBI" id="CHEBI:18420"/>
    </cofactor>
</comment>
<sequence>MKRTKIVCTLGPSSSSEKVLSQLIKAGLNVARLNFSHGTYPEHTKVIKLIRKLSKKFDQPITILQDLQGPRIRVGFLPGKGVLLKARQKIILTTDLQTKIISPGARTPNKIPVTYTKLHSEVKKGQPILLADGAIKLKVLNVKGKEIECLILNDGFISSHKGINLPETKLSIPTITAKDKKDLEFGIKNNVDMVALSFVRTAKDVLDLKNLIRKLEIKYQGKKSLPTQVIVKVEKKEAVKNFNQILKITDGVMVARGDLGIEMPEEDVPLAQKMMIEKCLNVAKPVIVATQMLDSMIRNPRPTRAEVSDVANAVIDHTDAIMLSGETAEGKYPVEAVKTMAQIAERTEKSKYNDLEFRKIIIGKLHVDDAVSSSANLLAKNLKAKAILIASITGYTARMIVRYRPELPILVTTNNEKVRRQLNLSWGVVPFVLPKCKTIEDLVAKALVYVKNKKFVKSKDKIILVAGFPLGKSGNVNWIKIQEIK</sequence>
<evidence type="ECO:0000256" key="9">
    <source>
        <dbReference type="ARBA" id="ARBA00022777"/>
    </source>
</evidence>
<proteinExistence type="inferred from homology"/>
<dbReference type="PANTHER" id="PTHR11817">
    <property type="entry name" value="PYRUVATE KINASE"/>
    <property type="match status" value="1"/>
</dbReference>
<keyword evidence="12 15" id="KW-0324">Glycolysis</keyword>
<keyword evidence="7" id="KW-0479">Metal-binding</keyword>
<keyword evidence="10" id="KW-0067">ATP-binding</keyword>
<evidence type="ECO:0000259" key="17">
    <source>
        <dbReference type="Pfam" id="PF02887"/>
    </source>
</evidence>
<protein>
    <recommendedName>
        <fullName evidence="5 14">Pyruvate kinase</fullName>
        <ecNumber evidence="5 14">2.7.1.40</ecNumber>
    </recommendedName>
</protein>
<organism evidence="18 19">
    <name type="scientific">Candidatus Buchananbacteria bacterium RBG_13_39_9</name>
    <dbReference type="NCBI Taxonomy" id="1797531"/>
    <lineage>
        <taxon>Bacteria</taxon>
        <taxon>Candidatus Buchananiibacteriota</taxon>
    </lineage>
</organism>
<evidence type="ECO:0000256" key="15">
    <source>
        <dbReference type="RuleBase" id="RU000504"/>
    </source>
</evidence>
<dbReference type="InterPro" id="IPR040442">
    <property type="entry name" value="Pyrv_kinase-like_dom_sf"/>
</dbReference>
<keyword evidence="8" id="KW-0547">Nucleotide-binding</keyword>
<reference evidence="18 19" key="1">
    <citation type="journal article" date="2016" name="Nat. Commun.">
        <title>Thousands of microbial genomes shed light on interconnected biogeochemical processes in an aquifer system.</title>
        <authorList>
            <person name="Anantharaman K."/>
            <person name="Brown C.T."/>
            <person name="Hug L.A."/>
            <person name="Sharon I."/>
            <person name="Castelle C.J."/>
            <person name="Probst A.J."/>
            <person name="Thomas B.C."/>
            <person name="Singh A."/>
            <person name="Wilkins M.J."/>
            <person name="Karaoz U."/>
            <person name="Brodie E.L."/>
            <person name="Williams K.H."/>
            <person name="Hubbard S.S."/>
            <person name="Banfield J.F."/>
        </authorList>
    </citation>
    <scope>NUCLEOTIDE SEQUENCE [LARGE SCALE GENOMIC DNA]</scope>
</reference>
<dbReference type="Pfam" id="PF00224">
    <property type="entry name" value="PK"/>
    <property type="match status" value="1"/>
</dbReference>
<dbReference type="GO" id="GO:0005524">
    <property type="term" value="F:ATP binding"/>
    <property type="evidence" value="ECO:0007669"/>
    <property type="project" value="UniProtKB-KW"/>
</dbReference>
<dbReference type="Proteomes" id="UP000176260">
    <property type="component" value="Unassembled WGS sequence"/>
</dbReference>
<evidence type="ECO:0000256" key="2">
    <source>
        <dbReference type="ARBA" id="ARBA00001958"/>
    </source>
</evidence>
<dbReference type="GO" id="GO:0016301">
    <property type="term" value="F:kinase activity"/>
    <property type="evidence" value="ECO:0007669"/>
    <property type="project" value="UniProtKB-KW"/>
</dbReference>
<dbReference type="InterPro" id="IPR036918">
    <property type="entry name" value="Pyrv_Knase_C_sf"/>
</dbReference>
<dbReference type="Gene3D" id="3.40.1380.20">
    <property type="entry name" value="Pyruvate kinase, C-terminal domain"/>
    <property type="match status" value="1"/>
</dbReference>
<dbReference type="GO" id="GO:0000287">
    <property type="term" value="F:magnesium ion binding"/>
    <property type="evidence" value="ECO:0007669"/>
    <property type="project" value="UniProtKB-UniRule"/>
</dbReference>
<evidence type="ECO:0000259" key="16">
    <source>
        <dbReference type="Pfam" id="PF00224"/>
    </source>
</evidence>
<dbReference type="UniPathway" id="UPA00109">
    <property type="reaction ID" value="UER00188"/>
</dbReference>
<accession>A0A1G1XN71</accession>
<comment type="similarity">
    <text evidence="4 15">Belongs to the pyruvate kinase family.</text>
</comment>
<dbReference type="NCBIfam" id="NF004491">
    <property type="entry name" value="PRK05826.1"/>
    <property type="match status" value="1"/>
</dbReference>
<dbReference type="InterPro" id="IPR015793">
    <property type="entry name" value="Pyrv_Knase_brl"/>
</dbReference>
<feature type="domain" description="Pyruvate kinase barrel" evidence="16">
    <location>
        <begin position="1"/>
        <end position="337"/>
    </location>
</feature>
<dbReference type="AlphaFoldDB" id="A0A1G1XN71"/>
<dbReference type="Gene3D" id="3.20.20.60">
    <property type="entry name" value="Phosphoenolpyruvate-binding domains"/>
    <property type="match status" value="1"/>
</dbReference>
<evidence type="ECO:0000256" key="12">
    <source>
        <dbReference type="ARBA" id="ARBA00023152"/>
    </source>
</evidence>
<comment type="cofactor">
    <cofactor evidence="2">
        <name>K(+)</name>
        <dbReference type="ChEBI" id="CHEBI:29103"/>
    </cofactor>
</comment>
<evidence type="ECO:0000256" key="3">
    <source>
        <dbReference type="ARBA" id="ARBA00004997"/>
    </source>
</evidence>
<evidence type="ECO:0000256" key="10">
    <source>
        <dbReference type="ARBA" id="ARBA00022840"/>
    </source>
</evidence>
<evidence type="ECO:0000313" key="18">
    <source>
        <dbReference type="EMBL" id="OGY41411.1"/>
    </source>
</evidence>
<dbReference type="InterPro" id="IPR015795">
    <property type="entry name" value="Pyrv_Knase_C"/>
</dbReference>
<dbReference type="PRINTS" id="PR01050">
    <property type="entry name" value="PYRUVTKNASE"/>
</dbReference>
<keyword evidence="6 15" id="KW-0808">Transferase</keyword>
<dbReference type="SUPFAM" id="SSF52935">
    <property type="entry name" value="PK C-terminal domain-like"/>
    <property type="match status" value="1"/>
</dbReference>